<dbReference type="Gene3D" id="1.10.10.10">
    <property type="entry name" value="Winged helix-like DNA-binding domain superfamily/Winged helix DNA-binding domain"/>
    <property type="match status" value="1"/>
</dbReference>
<dbReference type="InterPro" id="IPR019885">
    <property type="entry name" value="Tscrpt_reg_HTH_AsnC-type_CS"/>
</dbReference>
<evidence type="ECO:0000256" key="3">
    <source>
        <dbReference type="ARBA" id="ARBA00023163"/>
    </source>
</evidence>
<dbReference type="PROSITE" id="PS00519">
    <property type="entry name" value="HTH_ASNC_1"/>
    <property type="match status" value="1"/>
</dbReference>
<dbReference type="PANTHER" id="PTHR30154:SF34">
    <property type="entry name" value="TRANSCRIPTIONAL REGULATOR AZLB"/>
    <property type="match status" value="1"/>
</dbReference>
<evidence type="ECO:0000313" key="5">
    <source>
        <dbReference type="EMBL" id="MBH0112021.1"/>
    </source>
</evidence>
<dbReference type="Pfam" id="PF01037">
    <property type="entry name" value="AsnC_trans_reg"/>
    <property type="match status" value="1"/>
</dbReference>
<dbReference type="Proteomes" id="UP000617634">
    <property type="component" value="Unassembled WGS sequence"/>
</dbReference>
<dbReference type="CDD" id="cd00090">
    <property type="entry name" value="HTH_ARSR"/>
    <property type="match status" value="1"/>
</dbReference>
<dbReference type="GO" id="GO:0005829">
    <property type="term" value="C:cytosol"/>
    <property type="evidence" value="ECO:0007669"/>
    <property type="project" value="TreeGrafter"/>
</dbReference>
<dbReference type="SUPFAM" id="SSF46785">
    <property type="entry name" value="Winged helix' DNA-binding domain"/>
    <property type="match status" value="1"/>
</dbReference>
<accession>A0A931H9V5</accession>
<dbReference type="GO" id="GO:0043200">
    <property type="term" value="P:response to amino acid"/>
    <property type="evidence" value="ECO:0007669"/>
    <property type="project" value="TreeGrafter"/>
</dbReference>
<dbReference type="SUPFAM" id="SSF54909">
    <property type="entry name" value="Dimeric alpha+beta barrel"/>
    <property type="match status" value="1"/>
</dbReference>
<reference evidence="5" key="1">
    <citation type="submission" date="2020-11" db="EMBL/GenBank/DDBJ databases">
        <title>Novosphingobium aureum sp. nov., a marine bacterium isolated from sediment of a salt flat.</title>
        <authorList>
            <person name="Yoo Y."/>
            <person name="Kim J.-J."/>
        </authorList>
    </citation>
    <scope>NUCLEOTIDE SEQUENCE</scope>
    <source>
        <strain evidence="5">YJ-S2-02</strain>
    </source>
</reference>
<dbReference type="InterPro" id="IPR036388">
    <property type="entry name" value="WH-like_DNA-bd_sf"/>
</dbReference>
<dbReference type="RefSeq" id="WP_197160828.1">
    <property type="nucleotide sequence ID" value="NZ_JADZGI010000001.1"/>
</dbReference>
<feature type="domain" description="HTH asnC-type" evidence="4">
    <location>
        <begin position="5"/>
        <end position="66"/>
    </location>
</feature>
<name>A0A931H9V5_9SPHN</name>
<protein>
    <submittedName>
        <fullName evidence="5">Lrp/AsnC family transcriptional regulator</fullName>
    </submittedName>
</protein>
<dbReference type="InterPro" id="IPR036390">
    <property type="entry name" value="WH_DNA-bd_sf"/>
</dbReference>
<keyword evidence="2" id="KW-0238">DNA-binding</keyword>
<dbReference type="InterPro" id="IPR019887">
    <property type="entry name" value="Tscrpt_reg_AsnC/Lrp_C"/>
</dbReference>
<sequence length="157" mass="17806">MAGSLDRYDRTILAALQEDGSLGPAELSHRVNLSASQCSRRLARLREEGYISHTVAILDPEKLNLGISAFVTVRLRAQSREADAAFRERIMALPEVVSCDYTTGDMDFILRIWTRDLERYAAFISDKLMLDDLTQSVTTYIVMKKMKNTTQLPLDYL</sequence>
<evidence type="ECO:0000313" key="6">
    <source>
        <dbReference type="Proteomes" id="UP000617634"/>
    </source>
</evidence>
<organism evidence="5 6">
    <name type="scientific">Novosphingobium aureum</name>
    <dbReference type="NCBI Taxonomy" id="2792964"/>
    <lineage>
        <taxon>Bacteria</taxon>
        <taxon>Pseudomonadati</taxon>
        <taxon>Pseudomonadota</taxon>
        <taxon>Alphaproteobacteria</taxon>
        <taxon>Sphingomonadales</taxon>
        <taxon>Sphingomonadaceae</taxon>
        <taxon>Novosphingobium</taxon>
    </lineage>
</organism>
<dbReference type="GO" id="GO:0043565">
    <property type="term" value="F:sequence-specific DNA binding"/>
    <property type="evidence" value="ECO:0007669"/>
    <property type="project" value="InterPro"/>
</dbReference>
<dbReference type="InterPro" id="IPR011991">
    <property type="entry name" value="ArsR-like_HTH"/>
</dbReference>
<dbReference type="Pfam" id="PF13412">
    <property type="entry name" value="HTH_24"/>
    <property type="match status" value="1"/>
</dbReference>
<dbReference type="Gene3D" id="3.30.70.920">
    <property type="match status" value="1"/>
</dbReference>
<gene>
    <name evidence="5" type="ORF">I5E68_03520</name>
</gene>
<evidence type="ECO:0000259" key="4">
    <source>
        <dbReference type="PROSITE" id="PS50956"/>
    </source>
</evidence>
<dbReference type="EMBL" id="JADZGI010000001">
    <property type="protein sequence ID" value="MBH0112021.1"/>
    <property type="molecule type" value="Genomic_DNA"/>
</dbReference>
<comment type="caution">
    <text evidence="5">The sequence shown here is derived from an EMBL/GenBank/DDBJ whole genome shotgun (WGS) entry which is preliminary data.</text>
</comment>
<evidence type="ECO:0000256" key="1">
    <source>
        <dbReference type="ARBA" id="ARBA00023015"/>
    </source>
</evidence>
<keyword evidence="6" id="KW-1185">Reference proteome</keyword>
<dbReference type="AlphaFoldDB" id="A0A931H9V5"/>
<evidence type="ECO:0000256" key="2">
    <source>
        <dbReference type="ARBA" id="ARBA00023125"/>
    </source>
</evidence>
<proteinExistence type="predicted"/>
<dbReference type="PANTHER" id="PTHR30154">
    <property type="entry name" value="LEUCINE-RESPONSIVE REGULATORY PROTEIN"/>
    <property type="match status" value="1"/>
</dbReference>
<keyword evidence="3" id="KW-0804">Transcription</keyword>
<dbReference type="InterPro" id="IPR011008">
    <property type="entry name" value="Dimeric_a/b-barrel"/>
</dbReference>
<dbReference type="InterPro" id="IPR019888">
    <property type="entry name" value="Tscrpt_reg_AsnC-like"/>
</dbReference>
<dbReference type="PROSITE" id="PS50956">
    <property type="entry name" value="HTH_ASNC_2"/>
    <property type="match status" value="1"/>
</dbReference>
<dbReference type="SMART" id="SM00344">
    <property type="entry name" value="HTH_ASNC"/>
    <property type="match status" value="1"/>
</dbReference>
<keyword evidence="1" id="KW-0805">Transcription regulation</keyword>
<dbReference type="InterPro" id="IPR000485">
    <property type="entry name" value="AsnC-type_HTH_dom"/>
</dbReference>
<dbReference type="PRINTS" id="PR00033">
    <property type="entry name" value="HTHASNC"/>
</dbReference>
<dbReference type="GO" id="GO:0006355">
    <property type="term" value="P:regulation of DNA-templated transcription"/>
    <property type="evidence" value="ECO:0007669"/>
    <property type="project" value="UniProtKB-ARBA"/>
</dbReference>